<evidence type="ECO:0000256" key="2">
    <source>
        <dbReference type="SAM" id="Phobius"/>
    </source>
</evidence>
<dbReference type="Gene3D" id="3.30.70.1070">
    <property type="entry name" value="Sporulation related repeat"/>
    <property type="match status" value="1"/>
</dbReference>
<feature type="transmembrane region" description="Helical" evidence="2">
    <location>
        <begin position="52"/>
        <end position="73"/>
    </location>
</feature>
<dbReference type="GO" id="GO:0032506">
    <property type="term" value="P:cytokinetic process"/>
    <property type="evidence" value="ECO:0007669"/>
    <property type="project" value="TreeGrafter"/>
</dbReference>
<dbReference type="InterPro" id="IPR052521">
    <property type="entry name" value="Cell_div_SPOR-domain"/>
</dbReference>
<keyword evidence="2" id="KW-0472">Membrane</keyword>
<evidence type="ECO:0000313" key="4">
    <source>
        <dbReference type="EMBL" id="VEN75200.1"/>
    </source>
</evidence>
<dbReference type="GO" id="GO:0030428">
    <property type="term" value="C:cell septum"/>
    <property type="evidence" value="ECO:0007669"/>
    <property type="project" value="TreeGrafter"/>
</dbReference>
<reference evidence="4" key="1">
    <citation type="submission" date="2019-01" db="EMBL/GenBank/DDBJ databases">
        <authorList>
            <consortium name="Genoscope - CEA"/>
            <person name="William W."/>
        </authorList>
    </citation>
    <scope>NUCLEOTIDE SEQUENCE</scope>
    <source>
        <strain evidence="4">CR-1</strain>
    </source>
</reference>
<feature type="compositionally biased region" description="Basic residues" evidence="1">
    <location>
        <begin position="17"/>
        <end position="39"/>
    </location>
</feature>
<feature type="region of interest" description="Disordered" evidence="1">
    <location>
        <begin position="129"/>
        <end position="158"/>
    </location>
</feature>
<sequence length="236" mass="26209">MAILKKKKQTTGGAGKKTGKKPPAKPRAKPRHTKPWAKPRNTKALAAYFRAFMARWLFVILASFWMFALGVFVGRGTAPFTDPAPDIGREVARAQKEAREKEYKALNIHRGGSAKKTDLTFYEDLKKSQKNVGKPLRPAVRRKKAPSVSSKPPPKPRKRFTVQVASMKNPEAAEKIAADLKRRGYSAYRTPGVVPGKGRYHRVRVGNFATRKKAGAAAKALSRKGFSAIVLMEKRD</sequence>
<dbReference type="EMBL" id="CAACVI010000050">
    <property type="protein sequence ID" value="VEN75200.1"/>
    <property type="molecule type" value="Genomic_DNA"/>
</dbReference>
<dbReference type="SUPFAM" id="SSF110997">
    <property type="entry name" value="Sporulation related repeat"/>
    <property type="match status" value="1"/>
</dbReference>
<dbReference type="GO" id="GO:0032153">
    <property type="term" value="C:cell division site"/>
    <property type="evidence" value="ECO:0007669"/>
    <property type="project" value="TreeGrafter"/>
</dbReference>
<dbReference type="AlphaFoldDB" id="A0A484HLU2"/>
<accession>A0A484HLU2</accession>
<dbReference type="PANTHER" id="PTHR38687">
    <property type="entry name" value="CELL DIVISION PROTEIN DEDD-RELATED"/>
    <property type="match status" value="1"/>
</dbReference>
<dbReference type="PROSITE" id="PS51724">
    <property type="entry name" value="SPOR"/>
    <property type="match status" value="1"/>
</dbReference>
<protein>
    <recommendedName>
        <fullName evidence="3">SPOR domain-containing protein</fullName>
    </recommendedName>
</protein>
<proteinExistence type="predicted"/>
<dbReference type="InterPro" id="IPR007730">
    <property type="entry name" value="SPOR-like_dom"/>
</dbReference>
<evidence type="ECO:0000256" key="1">
    <source>
        <dbReference type="SAM" id="MobiDB-lite"/>
    </source>
</evidence>
<gene>
    <name evidence="4" type="ORF">EPICR_70041</name>
</gene>
<keyword evidence="2" id="KW-1133">Transmembrane helix</keyword>
<feature type="domain" description="SPOR" evidence="3">
    <location>
        <begin position="154"/>
        <end position="233"/>
    </location>
</feature>
<evidence type="ECO:0000259" key="3">
    <source>
        <dbReference type="PROSITE" id="PS51724"/>
    </source>
</evidence>
<name>A0A484HLU2_9BACT</name>
<feature type="region of interest" description="Disordered" evidence="1">
    <location>
        <begin position="1"/>
        <end position="39"/>
    </location>
</feature>
<dbReference type="PANTHER" id="PTHR38687:SF1">
    <property type="entry name" value="CELL DIVISION PROTEIN DEDD"/>
    <property type="match status" value="1"/>
</dbReference>
<keyword evidence="2" id="KW-0812">Transmembrane</keyword>
<dbReference type="Pfam" id="PF05036">
    <property type="entry name" value="SPOR"/>
    <property type="match status" value="1"/>
</dbReference>
<dbReference type="GO" id="GO:0042834">
    <property type="term" value="F:peptidoglycan binding"/>
    <property type="evidence" value="ECO:0007669"/>
    <property type="project" value="InterPro"/>
</dbReference>
<dbReference type="InterPro" id="IPR036680">
    <property type="entry name" value="SPOR-like_sf"/>
</dbReference>
<organism evidence="4">
    <name type="scientific">uncultured Desulfobacteraceae bacterium</name>
    <dbReference type="NCBI Taxonomy" id="218296"/>
    <lineage>
        <taxon>Bacteria</taxon>
        <taxon>Pseudomonadati</taxon>
        <taxon>Thermodesulfobacteriota</taxon>
        <taxon>Desulfobacteria</taxon>
        <taxon>Desulfobacterales</taxon>
        <taxon>Desulfobacteraceae</taxon>
        <taxon>environmental samples</taxon>
    </lineage>
</organism>